<evidence type="ECO:0000259" key="1">
    <source>
        <dbReference type="Pfam" id="PF03372"/>
    </source>
</evidence>
<keyword evidence="2" id="KW-0269">Exonuclease</keyword>
<dbReference type="Gene3D" id="3.60.10.10">
    <property type="entry name" value="Endonuclease/exonuclease/phosphatase"/>
    <property type="match status" value="1"/>
</dbReference>
<dbReference type="InterPro" id="IPR005135">
    <property type="entry name" value="Endo/exonuclease/phosphatase"/>
</dbReference>
<evidence type="ECO:0000313" key="2">
    <source>
        <dbReference type="EMBL" id="KOO28418.1"/>
    </source>
</evidence>
<dbReference type="InterPro" id="IPR036691">
    <property type="entry name" value="Endo/exonu/phosph_ase_sf"/>
</dbReference>
<comment type="caution">
    <text evidence="2">The sequence shown here is derived from an EMBL/GenBank/DDBJ whole genome shotgun (WGS) entry which is preliminary data.</text>
</comment>
<proteinExistence type="predicted"/>
<dbReference type="GO" id="GO:0004519">
    <property type="term" value="F:endonuclease activity"/>
    <property type="evidence" value="ECO:0007669"/>
    <property type="project" value="UniProtKB-KW"/>
</dbReference>
<keyword evidence="3" id="KW-1185">Reference proteome</keyword>
<dbReference type="OrthoDB" id="10476978at2759"/>
<keyword evidence="2" id="KW-0255">Endonuclease</keyword>
<accession>A0A0M0JQ89</accession>
<dbReference type="Proteomes" id="UP000037460">
    <property type="component" value="Unassembled WGS sequence"/>
</dbReference>
<name>A0A0M0JQ89_9EUKA</name>
<dbReference type="EMBL" id="JWZX01002571">
    <property type="protein sequence ID" value="KOO28418.1"/>
    <property type="molecule type" value="Genomic_DNA"/>
</dbReference>
<evidence type="ECO:0000313" key="3">
    <source>
        <dbReference type="Proteomes" id="UP000037460"/>
    </source>
</evidence>
<dbReference type="AlphaFoldDB" id="A0A0M0JQ89"/>
<organism evidence="2 3">
    <name type="scientific">Chrysochromulina tobinii</name>
    <dbReference type="NCBI Taxonomy" id="1460289"/>
    <lineage>
        <taxon>Eukaryota</taxon>
        <taxon>Haptista</taxon>
        <taxon>Haptophyta</taxon>
        <taxon>Prymnesiophyceae</taxon>
        <taxon>Prymnesiales</taxon>
        <taxon>Chrysochromulinaceae</taxon>
        <taxon>Chrysochromulina</taxon>
    </lineage>
</organism>
<feature type="domain" description="Endonuclease/exonuclease/phosphatase" evidence="1">
    <location>
        <begin position="10"/>
        <end position="156"/>
    </location>
</feature>
<reference evidence="3" key="1">
    <citation type="journal article" date="2015" name="PLoS Genet.">
        <title>Genome Sequence and Transcriptome Analyses of Chrysochromulina tobin: Metabolic Tools for Enhanced Algal Fitness in the Prominent Order Prymnesiales (Haptophyceae).</title>
        <authorList>
            <person name="Hovde B.T."/>
            <person name="Deodato C.R."/>
            <person name="Hunsperger H.M."/>
            <person name="Ryken S.A."/>
            <person name="Yost W."/>
            <person name="Jha R.K."/>
            <person name="Patterson J."/>
            <person name="Monnat R.J. Jr."/>
            <person name="Barlow S.B."/>
            <person name="Starkenburg S.R."/>
            <person name="Cattolico R.A."/>
        </authorList>
    </citation>
    <scope>NUCLEOTIDE SEQUENCE</scope>
    <source>
        <strain evidence="3">CCMP291</strain>
    </source>
</reference>
<sequence>MRLDAALSVLTFNVFAGPPTPTPFAAQLDGSDRLRHQVAQIRALKPDIICLQEVQTDGVREYYTAKLQDTYEASFVLTADEFRCKAGRLMRKALDHIGPQTTLSGFLLGPVQSGLMVLHRREVLERASTVSSFTFREQSGDPLNFVRPRGALCVPLRLRSDGSPLCVINTHANAESASFFGAGEGERTQLDYIFTSASSGLQPVSARLVLDCGPPWLSDHFGVLASLCVKPYVARKWQQVRKRLQGRTWTLDEDGVWGL</sequence>
<keyword evidence="2" id="KW-0540">Nuclease</keyword>
<dbReference type="SUPFAM" id="SSF56219">
    <property type="entry name" value="DNase I-like"/>
    <property type="match status" value="1"/>
</dbReference>
<protein>
    <submittedName>
        <fullName evidence="2">Endonuclease exonuclease phosphatase</fullName>
    </submittedName>
</protein>
<gene>
    <name evidence="2" type="ORF">Ctob_010200</name>
</gene>
<dbReference type="GO" id="GO:0004527">
    <property type="term" value="F:exonuclease activity"/>
    <property type="evidence" value="ECO:0007669"/>
    <property type="project" value="UniProtKB-KW"/>
</dbReference>
<keyword evidence="2" id="KW-0378">Hydrolase</keyword>
<dbReference type="Pfam" id="PF03372">
    <property type="entry name" value="Exo_endo_phos"/>
    <property type="match status" value="1"/>
</dbReference>